<evidence type="ECO:0000313" key="13">
    <source>
        <dbReference type="EMBL" id="KOB71730.1"/>
    </source>
</evidence>
<dbReference type="GO" id="GO:0005886">
    <property type="term" value="C:plasma membrane"/>
    <property type="evidence" value="ECO:0007669"/>
    <property type="project" value="UniProtKB-SubCell"/>
</dbReference>
<sequence length="178" mass="20431">MDPQKTSKDNAEISYDGILNTRETVERRQDVQVTWRAERVLQVPADSDRQCRLQTPQYLHNSATADMFHDHNRHAAGRKPYPVHRQRTADTCRQHVLLDHVHFHDARCFRERGKSFTPQYIYIAIGAALLLTRSMIITATQLVGSPIKCIVSGLPTHVVNTFCWITSTFTMPDAFARE</sequence>
<gene>
    <name evidence="13" type="ORF">OBRU01_13228</name>
</gene>
<dbReference type="Proteomes" id="UP000037510">
    <property type="component" value="Unassembled WGS sequence"/>
</dbReference>
<dbReference type="InterPro" id="IPR000990">
    <property type="entry name" value="Innexin"/>
</dbReference>
<evidence type="ECO:0000256" key="11">
    <source>
        <dbReference type="ARBA" id="ARBA00023303"/>
    </source>
</evidence>
<evidence type="ECO:0000256" key="12">
    <source>
        <dbReference type="SAM" id="Phobius"/>
    </source>
</evidence>
<dbReference type="STRING" id="104452.A0A0L7L8P8"/>
<keyword evidence="10 12" id="KW-0472">Membrane</keyword>
<name>A0A0L7L8P8_OPEBR</name>
<feature type="non-terminal residue" evidence="13">
    <location>
        <position position="178"/>
    </location>
</feature>
<keyword evidence="3" id="KW-0813">Transport</keyword>
<evidence type="ECO:0000256" key="4">
    <source>
        <dbReference type="ARBA" id="ARBA00022475"/>
    </source>
</evidence>
<accession>A0A0L7L8P8</accession>
<evidence type="ECO:0000256" key="1">
    <source>
        <dbReference type="ARBA" id="ARBA00004610"/>
    </source>
</evidence>
<keyword evidence="8 12" id="KW-1133">Transmembrane helix</keyword>
<keyword evidence="14" id="KW-1185">Reference proteome</keyword>
<evidence type="ECO:0000256" key="2">
    <source>
        <dbReference type="ARBA" id="ARBA00004651"/>
    </source>
</evidence>
<feature type="transmembrane region" description="Helical" evidence="12">
    <location>
        <begin position="120"/>
        <end position="143"/>
    </location>
</feature>
<evidence type="ECO:0000256" key="5">
    <source>
        <dbReference type="ARBA" id="ARBA00022692"/>
    </source>
</evidence>
<keyword evidence="6" id="KW-0303">Gap junction</keyword>
<evidence type="ECO:0000256" key="10">
    <source>
        <dbReference type="ARBA" id="ARBA00023136"/>
    </source>
</evidence>
<comment type="caution">
    <text evidence="13">The sequence shown here is derived from an EMBL/GenBank/DDBJ whole genome shotgun (WGS) entry which is preliminary data.</text>
</comment>
<protein>
    <submittedName>
        <fullName evidence="13">Innexin</fullName>
    </submittedName>
</protein>
<proteinExistence type="predicted"/>
<keyword evidence="4" id="KW-1003">Cell membrane</keyword>
<evidence type="ECO:0000256" key="3">
    <source>
        <dbReference type="ARBA" id="ARBA00022448"/>
    </source>
</evidence>
<evidence type="ECO:0000256" key="6">
    <source>
        <dbReference type="ARBA" id="ARBA00022868"/>
    </source>
</evidence>
<dbReference type="AlphaFoldDB" id="A0A0L7L8P8"/>
<reference evidence="13 14" key="1">
    <citation type="journal article" date="2015" name="Genome Biol. Evol.">
        <title>The genome of winter moth (Operophtera brumata) provides a genomic perspective on sexual dimorphism and phenology.</title>
        <authorList>
            <person name="Derks M.F."/>
            <person name="Smit S."/>
            <person name="Salis L."/>
            <person name="Schijlen E."/>
            <person name="Bossers A."/>
            <person name="Mateman C."/>
            <person name="Pijl A.S."/>
            <person name="de Ridder D."/>
            <person name="Groenen M.A."/>
            <person name="Visser M.E."/>
            <person name="Megens H.J."/>
        </authorList>
    </citation>
    <scope>NUCLEOTIDE SEQUENCE [LARGE SCALE GENOMIC DNA]</scope>
    <source>
        <strain evidence="13">WM2013NL</strain>
        <tissue evidence="13">Head and thorax</tissue>
    </source>
</reference>
<dbReference type="EMBL" id="JTDY01002290">
    <property type="protein sequence ID" value="KOB71730.1"/>
    <property type="molecule type" value="Genomic_DNA"/>
</dbReference>
<evidence type="ECO:0000313" key="14">
    <source>
        <dbReference type="Proteomes" id="UP000037510"/>
    </source>
</evidence>
<comment type="subcellular location">
    <subcellularLocation>
        <location evidence="1">Cell junction</location>
        <location evidence="1">Gap junction</location>
    </subcellularLocation>
    <subcellularLocation>
        <location evidence="2">Cell membrane</location>
        <topology evidence="2">Multi-pass membrane protein</topology>
    </subcellularLocation>
</comment>
<dbReference type="GO" id="GO:0034220">
    <property type="term" value="P:monoatomic ion transmembrane transport"/>
    <property type="evidence" value="ECO:0007669"/>
    <property type="project" value="UniProtKB-KW"/>
</dbReference>
<keyword evidence="11" id="KW-0407">Ion channel</keyword>
<evidence type="ECO:0000256" key="7">
    <source>
        <dbReference type="ARBA" id="ARBA00022949"/>
    </source>
</evidence>
<evidence type="ECO:0000256" key="9">
    <source>
        <dbReference type="ARBA" id="ARBA00023065"/>
    </source>
</evidence>
<keyword evidence="5 12" id="KW-0812">Transmembrane</keyword>
<dbReference type="Pfam" id="PF00876">
    <property type="entry name" value="Innexin"/>
    <property type="match status" value="1"/>
</dbReference>
<dbReference type="GO" id="GO:0005921">
    <property type="term" value="C:gap junction"/>
    <property type="evidence" value="ECO:0007669"/>
    <property type="project" value="UniProtKB-SubCell"/>
</dbReference>
<evidence type="ECO:0000256" key="8">
    <source>
        <dbReference type="ARBA" id="ARBA00022989"/>
    </source>
</evidence>
<keyword evidence="9" id="KW-0406">Ion transport</keyword>
<organism evidence="13 14">
    <name type="scientific">Operophtera brumata</name>
    <name type="common">Winter moth</name>
    <name type="synonym">Phalaena brumata</name>
    <dbReference type="NCBI Taxonomy" id="104452"/>
    <lineage>
        <taxon>Eukaryota</taxon>
        <taxon>Metazoa</taxon>
        <taxon>Ecdysozoa</taxon>
        <taxon>Arthropoda</taxon>
        <taxon>Hexapoda</taxon>
        <taxon>Insecta</taxon>
        <taxon>Pterygota</taxon>
        <taxon>Neoptera</taxon>
        <taxon>Endopterygota</taxon>
        <taxon>Lepidoptera</taxon>
        <taxon>Glossata</taxon>
        <taxon>Ditrysia</taxon>
        <taxon>Geometroidea</taxon>
        <taxon>Geometridae</taxon>
        <taxon>Larentiinae</taxon>
        <taxon>Operophtera</taxon>
    </lineage>
</organism>
<keyword evidence="7" id="KW-0965">Cell junction</keyword>